<dbReference type="Proteomes" id="UP000282926">
    <property type="component" value="Unassembled WGS sequence"/>
</dbReference>
<name>A0ABY0CV47_9DELT</name>
<sequence length="356" mass="38469">MTRRDDENESPTGEDDVKYEANAKALMDAVDAILGGGRLDEGTVGALLEVLGEQGSGEGLDVRVVLCVVEHPVVAGSLRAGEVPAALEARLTEALSELAPLFGRWMAGALAERAERLRQRYDAELHKYELVRKRLERESVEGVAQILARYLDTAPAAMFARRMEVAFGEAYGRAEVIRSEEDQALLCNEELLALLAFGEGFGEAEAERLDELLAGLVERLDGAVERVVRRTLEGGKSEAKLVAGALAVRQGLSERASALLAMVIHGDPYAHQAAVFAARLAPLLTLHVLGQFLVDVLKSTGVEDDQERHTEGAIVASRLVLPWIGSPIPEAGYAGKPSAHRIAETVRRAWGYFDQG</sequence>
<keyword evidence="1" id="KW-0175">Coiled coil</keyword>
<reference evidence="2 3" key="1">
    <citation type="submission" date="2019-01" db="EMBL/GenBank/DDBJ databases">
        <title>Lujinxingia litoralis gen. nov., sp. nov. and Lujinxingia sediminis gen. nov., sp. nov., new members in the order Bradymonadales, isolated from coastal sediment.</title>
        <authorList>
            <person name="Li C.-M."/>
        </authorList>
    </citation>
    <scope>NUCLEOTIDE SEQUENCE [LARGE SCALE GENOMIC DNA]</scope>
    <source>
        <strain evidence="2 3">SEH01</strain>
    </source>
</reference>
<organism evidence="2 3">
    <name type="scientific">Lujinxingia sediminis</name>
    <dbReference type="NCBI Taxonomy" id="2480984"/>
    <lineage>
        <taxon>Bacteria</taxon>
        <taxon>Deltaproteobacteria</taxon>
        <taxon>Bradymonadales</taxon>
        <taxon>Lujinxingiaceae</taxon>
        <taxon>Lujinxingia</taxon>
    </lineage>
</organism>
<feature type="coiled-coil region" evidence="1">
    <location>
        <begin position="111"/>
        <end position="138"/>
    </location>
</feature>
<evidence type="ECO:0000313" key="3">
    <source>
        <dbReference type="Proteomes" id="UP000282926"/>
    </source>
</evidence>
<protein>
    <submittedName>
        <fullName evidence="2">Uncharacterized protein</fullName>
    </submittedName>
</protein>
<keyword evidence="3" id="KW-1185">Reference proteome</keyword>
<evidence type="ECO:0000313" key="2">
    <source>
        <dbReference type="EMBL" id="RVU46938.1"/>
    </source>
</evidence>
<dbReference type="EMBL" id="SADD01000002">
    <property type="protein sequence ID" value="RVU46938.1"/>
    <property type="molecule type" value="Genomic_DNA"/>
</dbReference>
<gene>
    <name evidence="2" type="ORF">EA187_07325</name>
</gene>
<dbReference type="RefSeq" id="WP_127779807.1">
    <property type="nucleotide sequence ID" value="NZ_SADD01000002.1"/>
</dbReference>
<accession>A0ABY0CV47</accession>
<evidence type="ECO:0000256" key="1">
    <source>
        <dbReference type="SAM" id="Coils"/>
    </source>
</evidence>
<proteinExistence type="predicted"/>
<comment type="caution">
    <text evidence="2">The sequence shown here is derived from an EMBL/GenBank/DDBJ whole genome shotgun (WGS) entry which is preliminary data.</text>
</comment>